<organism evidence="1 2">
    <name type="scientific">Terribacillus aidingensis</name>
    <dbReference type="NCBI Taxonomy" id="586416"/>
    <lineage>
        <taxon>Bacteria</taxon>
        <taxon>Bacillati</taxon>
        <taxon>Bacillota</taxon>
        <taxon>Bacilli</taxon>
        <taxon>Bacillales</taxon>
        <taxon>Bacillaceae</taxon>
        <taxon>Terribacillus</taxon>
    </lineage>
</organism>
<dbReference type="OrthoDB" id="2967280at2"/>
<protein>
    <submittedName>
        <fullName evidence="1">Uncharacterized protein</fullName>
    </submittedName>
</protein>
<sequence length="126" mass="14568">MLYAFWNVFAEDFTSLVFYIGLTMTVILAHKTTTSVASHFRSSESMHWQYVCPIDNRPYRMPEHIAHSRPIIHWLIRITMRKDGPDDDSEAESLLYVKKNHSIQQGGNQICNAHLYPLSIKSTVLS</sequence>
<reference evidence="2" key="1">
    <citation type="submission" date="2017-09" db="EMBL/GenBank/DDBJ databases">
        <authorList>
            <person name="Varghese N."/>
            <person name="Submissions S."/>
        </authorList>
    </citation>
    <scope>NUCLEOTIDE SEQUENCE [LARGE SCALE GENOMIC DNA]</scope>
    <source>
        <strain evidence="2">CGMCC 1.8913</strain>
    </source>
</reference>
<dbReference type="AlphaFoldDB" id="A0A285P6S4"/>
<keyword evidence="2" id="KW-1185">Reference proteome</keyword>
<accession>A0A285P6S4</accession>
<dbReference type="EMBL" id="OBEK01000005">
    <property type="protein sequence ID" value="SNZ16977.1"/>
    <property type="molecule type" value="Genomic_DNA"/>
</dbReference>
<name>A0A285P6S4_9BACI</name>
<evidence type="ECO:0000313" key="2">
    <source>
        <dbReference type="Proteomes" id="UP000219356"/>
    </source>
</evidence>
<proteinExistence type="predicted"/>
<dbReference type="RefSeq" id="WP_097043282.1">
    <property type="nucleotide sequence ID" value="NZ_OBEK01000005.1"/>
</dbReference>
<dbReference type="Proteomes" id="UP000219356">
    <property type="component" value="Unassembled WGS sequence"/>
</dbReference>
<gene>
    <name evidence="1" type="ORF">SAMN05421503_3082</name>
</gene>
<evidence type="ECO:0000313" key="1">
    <source>
        <dbReference type="EMBL" id="SNZ16977.1"/>
    </source>
</evidence>